<dbReference type="AlphaFoldDB" id="A0A1W1WSS5"/>
<dbReference type="RefSeq" id="WP_084275580.1">
    <property type="nucleotide sequence ID" value="NZ_AP026671.1"/>
</dbReference>
<gene>
    <name evidence="16" type="ORF">SAMN05660197_1154</name>
</gene>
<comment type="function">
    <text evidence="2 12">Catalyzes the synthesis of 5,6-dihydrouridine (D), a modified base found in the D-loop of most tRNAs, via the reduction of the C5-C6 double bond in target uridines.</text>
</comment>
<dbReference type="EMBL" id="FWWZ01000001">
    <property type="protein sequence ID" value="SMC09347.1"/>
    <property type="molecule type" value="Genomic_DNA"/>
</dbReference>
<dbReference type="InterPro" id="IPR024036">
    <property type="entry name" value="tRNA-dHydroUridine_Synthase_C"/>
</dbReference>
<dbReference type="OrthoDB" id="9764501at2"/>
<comment type="catalytic activity">
    <reaction evidence="10">
        <text>a 5,6-dihydrouridine in tRNA + NADP(+) = a uridine in tRNA + NADPH + H(+)</text>
        <dbReference type="Rhea" id="RHEA:23624"/>
        <dbReference type="Rhea" id="RHEA-COMP:13339"/>
        <dbReference type="Rhea" id="RHEA-COMP:13887"/>
        <dbReference type="ChEBI" id="CHEBI:15378"/>
        <dbReference type="ChEBI" id="CHEBI:57783"/>
        <dbReference type="ChEBI" id="CHEBI:58349"/>
        <dbReference type="ChEBI" id="CHEBI:65315"/>
        <dbReference type="ChEBI" id="CHEBI:74443"/>
    </reaction>
</comment>
<evidence type="ECO:0000256" key="5">
    <source>
        <dbReference type="ARBA" id="ARBA00022643"/>
    </source>
</evidence>
<dbReference type="PROSITE" id="PS01136">
    <property type="entry name" value="UPF0034"/>
    <property type="match status" value="1"/>
</dbReference>
<dbReference type="SUPFAM" id="SSF51395">
    <property type="entry name" value="FMN-linked oxidoreductases"/>
    <property type="match status" value="1"/>
</dbReference>
<dbReference type="Gene3D" id="1.10.1200.80">
    <property type="entry name" value="Putative flavin oxidoreducatase, domain 2"/>
    <property type="match status" value="1"/>
</dbReference>
<dbReference type="Gene3D" id="3.20.20.70">
    <property type="entry name" value="Aldolase class I"/>
    <property type="match status" value="1"/>
</dbReference>
<evidence type="ECO:0000256" key="1">
    <source>
        <dbReference type="ARBA" id="ARBA00001917"/>
    </source>
</evidence>
<dbReference type="InterPro" id="IPR001269">
    <property type="entry name" value="DUS_fam"/>
</dbReference>
<evidence type="ECO:0000256" key="10">
    <source>
        <dbReference type="ARBA" id="ARBA00048205"/>
    </source>
</evidence>
<feature type="binding site" evidence="14">
    <location>
        <begin position="222"/>
        <end position="223"/>
    </location>
    <ligand>
        <name>FMN</name>
        <dbReference type="ChEBI" id="CHEBI:58210"/>
    </ligand>
</feature>
<dbReference type="GO" id="GO:0000049">
    <property type="term" value="F:tRNA binding"/>
    <property type="evidence" value="ECO:0007669"/>
    <property type="project" value="UniProtKB-KW"/>
</dbReference>
<keyword evidence="4 12" id="KW-0285">Flavoprotein</keyword>
<dbReference type="InterPro" id="IPR013785">
    <property type="entry name" value="Aldolase_TIM"/>
</dbReference>
<feature type="binding site" evidence="14">
    <location>
        <position position="139"/>
    </location>
    <ligand>
        <name>FMN</name>
        <dbReference type="ChEBI" id="CHEBI:58210"/>
    </ligand>
</feature>
<keyword evidence="7" id="KW-0521">NADP</keyword>
<dbReference type="GO" id="GO:0017150">
    <property type="term" value="F:tRNA dihydrouridine synthase activity"/>
    <property type="evidence" value="ECO:0007669"/>
    <property type="project" value="InterPro"/>
</dbReference>
<feature type="active site" description="Proton donor" evidence="13">
    <location>
        <position position="99"/>
    </location>
</feature>
<dbReference type="STRING" id="1069081.SAMN05660197_1154"/>
<keyword evidence="6 12" id="KW-0819">tRNA processing</keyword>
<dbReference type="InterPro" id="IPR035587">
    <property type="entry name" value="DUS-like_FMN-bd"/>
</dbReference>
<feature type="binding site" evidence="14">
    <location>
        <position position="167"/>
    </location>
    <ligand>
        <name>FMN</name>
        <dbReference type="ChEBI" id="CHEBI:58210"/>
    </ligand>
</feature>
<evidence type="ECO:0000256" key="11">
    <source>
        <dbReference type="ARBA" id="ARBA00048802"/>
    </source>
</evidence>
<dbReference type="PIRSF" id="PIRSF006621">
    <property type="entry name" value="Dus"/>
    <property type="match status" value="1"/>
</dbReference>
<evidence type="ECO:0000256" key="9">
    <source>
        <dbReference type="ARBA" id="ARBA00023002"/>
    </source>
</evidence>
<evidence type="ECO:0000256" key="6">
    <source>
        <dbReference type="ARBA" id="ARBA00022694"/>
    </source>
</evidence>
<evidence type="ECO:0000256" key="8">
    <source>
        <dbReference type="ARBA" id="ARBA00022884"/>
    </source>
</evidence>
<dbReference type="GO" id="GO:0050660">
    <property type="term" value="F:flavin adenine dinucleotide binding"/>
    <property type="evidence" value="ECO:0007669"/>
    <property type="project" value="InterPro"/>
</dbReference>
<evidence type="ECO:0000256" key="14">
    <source>
        <dbReference type="PIRSR" id="PIRSR006621-2"/>
    </source>
</evidence>
<dbReference type="Pfam" id="PF01207">
    <property type="entry name" value="Dus"/>
    <property type="match status" value="1"/>
</dbReference>
<evidence type="ECO:0000256" key="13">
    <source>
        <dbReference type="PIRSR" id="PIRSR006621-1"/>
    </source>
</evidence>
<comment type="similarity">
    <text evidence="12">Belongs to the dus family.</text>
</comment>
<comment type="cofactor">
    <cofactor evidence="1 12 14">
        <name>FMN</name>
        <dbReference type="ChEBI" id="CHEBI:58210"/>
    </cofactor>
</comment>
<feature type="binding site" evidence="14">
    <location>
        <position position="68"/>
    </location>
    <ligand>
        <name>FMN</name>
        <dbReference type="ChEBI" id="CHEBI:58210"/>
    </ligand>
</feature>
<evidence type="ECO:0000313" key="16">
    <source>
        <dbReference type="EMBL" id="SMC09347.1"/>
    </source>
</evidence>
<evidence type="ECO:0000313" key="17">
    <source>
        <dbReference type="Proteomes" id="UP000192602"/>
    </source>
</evidence>
<organism evidence="16 17">
    <name type="scientific">Nitratiruptor tergarcus DSM 16512</name>
    <dbReference type="NCBI Taxonomy" id="1069081"/>
    <lineage>
        <taxon>Bacteria</taxon>
        <taxon>Pseudomonadati</taxon>
        <taxon>Campylobacterota</taxon>
        <taxon>Epsilonproteobacteria</taxon>
        <taxon>Nautiliales</taxon>
        <taxon>Nitratiruptoraceae</taxon>
        <taxon>Nitratiruptor</taxon>
    </lineage>
</organism>
<dbReference type="PANTHER" id="PTHR45846:SF1">
    <property type="entry name" value="TRNA-DIHYDROURIDINE(47) SYNTHASE [NAD(P)(+)]-LIKE"/>
    <property type="match status" value="1"/>
</dbReference>
<dbReference type="Proteomes" id="UP000192602">
    <property type="component" value="Unassembled WGS sequence"/>
</dbReference>
<evidence type="ECO:0000256" key="12">
    <source>
        <dbReference type="PIRNR" id="PIRNR006621"/>
    </source>
</evidence>
<name>A0A1W1WSS5_9BACT</name>
<dbReference type="CDD" id="cd02801">
    <property type="entry name" value="DUS_like_FMN"/>
    <property type="match status" value="1"/>
</dbReference>
<keyword evidence="17" id="KW-1185">Reference proteome</keyword>
<evidence type="ECO:0000256" key="3">
    <source>
        <dbReference type="ARBA" id="ARBA00022555"/>
    </source>
</evidence>
<keyword evidence="8" id="KW-0694">RNA-binding</keyword>
<keyword evidence="3" id="KW-0820">tRNA-binding</keyword>
<evidence type="ECO:0000259" key="15">
    <source>
        <dbReference type="Pfam" id="PF01207"/>
    </source>
</evidence>
<dbReference type="InterPro" id="IPR018517">
    <property type="entry name" value="tRNA_hU_synthase_CS"/>
</dbReference>
<sequence>MKLDFTKPLYVLAPLAGYTDLPFRSVVKKFGADFTISEMISSNALVYESKKTMKMLQKSSLEDPYFVQIAGAEEEIVKKAVEKLNTIEGIDGIDLNSGCPVPKVVKQGAGSGLLKDLDRFKRIVETIKKYSNKTYTSVKVRLGFSENIVEQIAVAAQEAGADFITIHGRTRSGGFKAPVDYAAIKRAKESVKIPVIANGDITDYQKAQEVLHLTKADGVMIGRGAIGNPWIFYQLKQGEAFVNEQVKKEIIFEHFRQMLHFYGDYGVVLFRKHLHTYSKGYPGASQFREIINRVTDKDEMEELIERFFRSDAAAA</sequence>
<accession>A0A1W1WSS5</accession>
<reference evidence="17" key="1">
    <citation type="submission" date="2017-04" db="EMBL/GenBank/DDBJ databases">
        <authorList>
            <person name="Varghese N."/>
            <person name="Submissions S."/>
        </authorList>
    </citation>
    <scope>NUCLEOTIDE SEQUENCE [LARGE SCALE GENOMIC DNA]</scope>
    <source>
        <strain evidence="17">DSM 16512</strain>
    </source>
</reference>
<keyword evidence="14" id="KW-0547">Nucleotide-binding</keyword>
<evidence type="ECO:0000256" key="4">
    <source>
        <dbReference type="ARBA" id="ARBA00022630"/>
    </source>
</evidence>
<evidence type="ECO:0000256" key="2">
    <source>
        <dbReference type="ARBA" id="ARBA00002790"/>
    </source>
</evidence>
<keyword evidence="5 12" id="KW-0288">FMN</keyword>
<dbReference type="EC" id="1.3.1.-" evidence="12"/>
<dbReference type="PANTHER" id="PTHR45846">
    <property type="entry name" value="TRNA-DIHYDROURIDINE(47) SYNTHASE [NAD(P)(+)]-LIKE"/>
    <property type="match status" value="1"/>
</dbReference>
<keyword evidence="9 12" id="KW-0560">Oxidoreductase</keyword>
<feature type="domain" description="DUS-like FMN-binding" evidence="15">
    <location>
        <begin position="12"/>
        <end position="308"/>
    </location>
</feature>
<proteinExistence type="inferred from homology"/>
<comment type="catalytic activity">
    <reaction evidence="11">
        <text>a 5,6-dihydrouridine in tRNA + NAD(+) = a uridine in tRNA + NADH + H(+)</text>
        <dbReference type="Rhea" id="RHEA:54452"/>
        <dbReference type="Rhea" id="RHEA-COMP:13339"/>
        <dbReference type="Rhea" id="RHEA-COMP:13887"/>
        <dbReference type="ChEBI" id="CHEBI:15378"/>
        <dbReference type="ChEBI" id="CHEBI:57540"/>
        <dbReference type="ChEBI" id="CHEBI:57945"/>
        <dbReference type="ChEBI" id="CHEBI:65315"/>
        <dbReference type="ChEBI" id="CHEBI:74443"/>
    </reaction>
</comment>
<evidence type="ECO:0000256" key="7">
    <source>
        <dbReference type="ARBA" id="ARBA00022857"/>
    </source>
</evidence>
<protein>
    <recommendedName>
        <fullName evidence="12">tRNA-dihydrouridine synthase</fullName>
        <ecNumber evidence="12">1.3.1.-</ecNumber>
    </recommendedName>
</protein>